<dbReference type="Pfam" id="PF14072">
    <property type="entry name" value="DndB"/>
    <property type="match status" value="1"/>
</dbReference>
<name>A0ABR8U956_9BACL</name>
<dbReference type="EMBL" id="JACSQN010000006">
    <property type="protein sequence ID" value="MBD7984572.1"/>
    <property type="molecule type" value="Genomic_DNA"/>
</dbReference>
<dbReference type="CDD" id="cd16414">
    <property type="entry name" value="dndB_like"/>
    <property type="match status" value="1"/>
</dbReference>
<evidence type="ECO:0000313" key="2">
    <source>
        <dbReference type="Proteomes" id="UP000626786"/>
    </source>
</evidence>
<accession>A0ABR8U956</accession>
<gene>
    <name evidence="1" type="ORF">H9649_08270</name>
</gene>
<proteinExistence type="predicted"/>
<sequence length="363" mass="42105">MTIAGTTVSFMGTVYKQFDKEILVTQLRFGTLRALFQVDHEVQRKLDPRRRAEIRDFILRSLDTNEYFYFSPFIFSARGMVREVDGEFELEPGTTLYISDGQHRCSAMAAAMNVLENSKITQEEMGEYEEAERTARKLNQIINYPVAIQIYLELSQKEEKQMFSDLNSERREIHQGMVMKYDQRDEYIGLTRTVAEQLKDVMEIEQELSRLMLGNPALTSLTIMRRCLAALFEGKLTIMSGDLLLPQRQDEMEEIAIQFFKKVQQITPKQAANRKKYVSGISGVQIALAYTVFHYVRQEKKGYTEAFQKLDYLKKVCSWKHDDSLFAHMYDAEKKRITGHSSVTAVKRTALRFIAAIDREEAN</sequence>
<evidence type="ECO:0000313" key="1">
    <source>
        <dbReference type="EMBL" id="MBD7984572.1"/>
    </source>
</evidence>
<organism evidence="1 2">
    <name type="scientific">Sporosarcina quadrami</name>
    <dbReference type="NCBI Taxonomy" id="2762234"/>
    <lineage>
        <taxon>Bacteria</taxon>
        <taxon>Bacillati</taxon>
        <taxon>Bacillota</taxon>
        <taxon>Bacilli</taxon>
        <taxon>Bacillales</taxon>
        <taxon>Caryophanaceae</taxon>
        <taxon>Sporosarcina</taxon>
    </lineage>
</organism>
<dbReference type="RefSeq" id="WP_191694270.1">
    <property type="nucleotide sequence ID" value="NZ_JACSQN010000006.1"/>
</dbReference>
<dbReference type="InterPro" id="IPR017642">
    <property type="entry name" value="DNA_S_mod_DndB"/>
</dbReference>
<reference evidence="1 2" key="1">
    <citation type="submission" date="2020-08" db="EMBL/GenBank/DDBJ databases">
        <title>A Genomic Blueprint of the Chicken Gut Microbiome.</title>
        <authorList>
            <person name="Gilroy R."/>
            <person name="Ravi A."/>
            <person name="Getino M."/>
            <person name="Pursley I."/>
            <person name="Horton D.L."/>
            <person name="Alikhan N.-F."/>
            <person name="Baker D."/>
            <person name="Gharbi K."/>
            <person name="Hall N."/>
            <person name="Watson M."/>
            <person name="Adriaenssens E.M."/>
            <person name="Foster-Nyarko E."/>
            <person name="Jarju S."/>
            <person name="Secka A."/>
            <person name="Antonio M."/>
            <person name="Oren A."/>
            <person name="Chaudhuri R."/>
            <person name="La Ragione R.M."/>
            <person name="Hildebrand F."/>
            <person name="Pallen M.J."/>
        </authorList>
    </citation>
    <scope>NUCLEOTIDE SEQUENCE [LARGE SCALE GENOMIC DNA]</scope>
    <source>
        <strain evidence="1 2">Sa2YVA2</strain>
    </source>
</reference>
<dbReference type="Proteomes" id="UP000626786">
    <property type="component" value="Unassembled WGS sequence"/>
</dbReference>
<protein>
    <recommendedName>
        <fullName evidence="3">DGQHR domain-containing protein</fullName>
    </recommendedName>
</protein>
<comment type="caution">
    <text evidence="1">The sequence shown here is derived from an EMBL/GenBank/DDBJ whole genome shotgun (WGS) entry which is preliminary data.</text>
</comment>
<keyword evidence="2" id="KW-1185">Reference proteome</keyword>
<evidence type="ECO:0008006" key="3">
    <source>
        <dbReference type="Google" id="ProtNLM"/>
    </source>
</evidence>